<evidence type="ECO:0000256" key="1">
    <source>
        <dbReference type="SAM" id="MobiDB-lite"/>
    </source>
</evidence>
<name>A0A2I0KLA6_PUNGR</name>
<evidence type="ECO:0000313" key="3">
    <source>
        <dbReference type="Proteomes" id="UP000233551"/>
    </source>
</evidence>
<dbReference type="AlphaFoldDB" id="A0A2I0KLA6"/>
<comment type="caution">
    <text evidence="2">The sequence shown here is derived from an EMBL/GenBank/DDBJ whole genome shotgun (WGS) entry which is preliminary data.</text>
</comment>
<gene>
    <name evidence="2" type="ORF">CRG98_010615</name>
</gene>
<keyword evidence="3" id="KW-1185">Reference proteome</keyword>
<proteinExistence type="predicted"/>
<organism evidence="2 3">
    <name type="scientific">Punica granatum</name>
    <name type="common">Pomegranate</name>
    <dbReference type="NCBI Taxonomy" id="22663"/>
    <lineage>
        <taxon>Eukaryota</taxon>
        <taxon>Viridiplantae</taxon>
        <taxon>Streptophyta</taxon>
        <taxon>Embryophyta</taxon>
        <taxon>Tracheophyta</taxon>
        <taxon>Spermatophyta</taxon>
        <taxon>Magnoliopsida</taxon>
        <taxon>eudicotyledons</taxon>
        <taxon>Gunneridae</taxon>
        <taxon>Pentapetalae</taxon>
        <taxon>rosids</taxon>
        <taxon>malvids</taxon>
        <taxon>Myrtales</taxon>
        <taxon>Lythraceae</taxon>
        <taxon>Punica</taxon>
    </lineage>
</organism>
<evidence type="ECO:0000313" key="2">
    <source>
        <dbReference type="EMBL" id="PKI68993.1"/>
    </source>
</evidence>
<accession>A0A2I0KLA6</accession>
<feature type="region of interest" description="Disordered" evidence="1">
    <location>
        <begin position="82"/>
        <end position="115"/>
    </location>
</feature>
<feature type="compositionally biased region" description="Low complexity" evidence="1">
    <location>
        <begin position="103"/>
        <end position="115"/>
    </location>
</feature>
<feature type="region of interest" description="Disordered" evidence="1">
    <location>
        <begin position="38"/>
        <end position="62"/>
    </location>
</feature>
<sequence>MEEEGAGGGGLDCCYHPPQSWLATMIGVVVDLVWGAGDRNRDHNRWNRRSPKLRPPSPKSEVPQFLAPLIPAVVASITAAATTTPTGVGDDDRGRCRPRLGRLRSPPLAPSSFGP</sequence>
<dbReference type="EMBL" id="PGOL01000526">
    <property type="protein sequence ID" value="PKI68993.1"/>
    <property type="molecule type" value="Genomic_DNA"/>
</dbReference>
<reference evidence="2 3" key="1">
    <citation type="submission" date="2017-11" db="EMBL/GenBank/DDBJ databases">
        <title>De-novo sequencing of pomegranate (Punica granatum L.) genome.</title>
        <authorList>
            <person name="Akparov Z."/>
            <person name="Amiraslanov A."/>
            <person name="Hajiyeva S."/>
            <person name="Abbasov M."/>
            <person name="Kaur K."/>
            <person name="Hamwieh A."/>
            <person name="Solovyev V."/>
            <person name="Salamov A."/>
            <person name="Braich B."/>
            <person name="Kosarev P."/>
            <person name="Mahmoud A."/>
            <person name="Hajiyev E."/>
            <person name="Babayeva S."/>
            <person name="Izzatullayeva V."/>
            <person name="Mammadov A."/>
            <person name="Mammadov A."/>
            <person name="Sharifova S."/>
            <person name="Ojaghi J."/>
            <person name="Eynullazada K."/>
            <person name="Bayramov B."/>
            <person name="Abdulazimova A."/>
            <person name="Shahmuradov I."/>
        </authorList>
    </citation>
    <scope>NUCLEOTIDE SEQUENCE [LARGE SCALE GENOMIC DNA]</scope>
    <source>
        <strain evidence="3">cv. AG2017</strain>
        <tissue evidence="2">Leaf</tissue>
    </source>
</reference>
<dbReference type="Proteomes" id="UP000233551">
    <property type="component" value="Unassembled WGS sequence"/>
</dbReference>
<protein>
    <submittedName>
        <fullName evidence="2">Uncharacterized protein</fullName>
    </submittedName>
</protein>